<evidence type="ECO:0000256" key="5">
    <source>
        <dbReference type="ARBA" id="ARBA00022553"/>
    </source>
</evidence>
<dbReference type="InterPro" id="IPR036097">
    <property type="entry name" value="HisK_dim/P_sf"/>
</dbReference>
<evidence type="ECO:0000256" key="8">
    <source>
        <dbReference type="ARBA" id="ARBA00022741"/>
    </source>
</evidence>
<dbReference type="EMBL" id="JANGCH010000004">
    <property type="protein sequence ID" value="MCQ5121431.1"/>
    <property type="molecule type" value="Genomic_DNA"/>
</dbReference>
<dbReference type="Pfam" id="PF02518">
    <property type="entry name" value="HATPase_c"/>
    <property type="match status" value="1"/>
</dbReference>
<feature type="transmembrane region" description="Helical" evidence="14">
    <location>
        <begin position="6"/>
        <end position="26"/>
    </location>
</feature>
<gene>
    <name evidence="16" type="ORF">NE663_04060</name>
</gene>
<dbReference type="SMART" id="SM00388">
    <property type="entry name" value="HisKA"/>
    <property type="match status" value="1"/>
</dbReference>
<dbReference type="PANTHER" id="PTHR45528">
    <property type="entry name" value="SENSOR HISTIDINE KINASE CPXA"/>
    <property type="match status" value="1"/>
</dbReference>
<dbReference type="InterPro" id="IPR003661">
    <property type="entry name" value="HisK_dim/P_dom"/>
</dbReference>
<organism evidence="16 17">
    <name type="scientific">Massilicoli timonensis</name>
    <dbReference type="NCBI Taxonomy" id="2015901"/>
    <lineage>
        <taxon>Bacteria</taxon>
        <taxon>Bacillati</taxon>
        <taxon>Bacillota</taxon>
        <taxon>Erysipelotrichia</taxon>
        <taxon>Erysipelotrichales</taxon>
        <taxon>Erysipelotrichaceae</taxon>
        <taxon>Massilicoli</taxon>
    </lineage>
</organism>
<evidence type="ECO:0000256" key="2">
    <source>
        <dbReference type="ARBA" id="ARBA00004651"/>
    </source>
</evidence>
<dbReference type="InterPro" id="IPR036890">
    <property type="entry name" value="HATPase_C_sf"/>
</dbReference>
<dbReference type="GO" id="GO:0016301">
    <property type="term" value="F:kinase activity"/>
    <property type="evidence" value="ECO:0007669"/>
    <property type="project" value="UniProtKB-KW"/>
</dbReference>
<sequence>MKGKKWISFLVVCICALVSMGILSFYDRVEGNAKSTHDSLERRLEEELPYVAMALLREIDPDYEAVRFHEDVSDEVKEEVDYYINRRLTYARSILQDENLQYRIYDEKGKTQLQSKTYVSEKEALFDEDYEFDENGASLDSLYVSYLYHDAALINYSSYFDFYLPQDLVLNIRVPSDYVKNNLLMQTLIEDWQNYAPFSAVMILGASVLILLVMLVVPCRLLKESEPFVTLAKIKGELLIIGYSTLISLGALGIFVLCGCSIGGNFQTMLKGLGMINSKGLLLVVNVIAWTLYLYLVACTVFSIKYIFHFGFVHYLKERTVIGWAYRRLGDAMNAVSEIDLAQNADRKLLKLMLLHGLLIALLCFFFVFGAVLAFVYVLVLFFWCKRKLQKIQLEYEGVLQQAHQIASSDFKEPIAVNSVMFSSLQAELQGVQIGFAHAVEEETRSQNMKTELISNVSHDLKTPLTGIMNYAELLQQDSIPDAQRIAFSKQLHLYAKRLQALIDDLFEVSKVNSGDISLDFAELDLGALVQQVLAENMDLFEQNQLELIGHYPETPCMVLLDGSKTYRIFENLFSNIGKYALPGTRVYLDVEDLGHEVRVTLRNIAKEAMHFNPDEITERFVRGDRSRHEEGSGLGLAIIKSFTEVQKGSFQIILDGDLFKSVLVFAKVDEKSIV</sequence>
<dbReference type="InterPro" id="IPR003594">
    <property type="entry name" value="HATPase_dom"/>
</dbReference>
<proteinExistence type="predicted"/>
<evidence type="ECO:0000256" key="10">
    <source>
        <dbReference type="ARBA" id="ARBA00022840"/>
    </source>
</evidence>
<feature type="transmembrane region" description="Helical" evidence="14">
    <location>
        <begin position="195"/>
        <end position="218"/>
    </location>
</feature>
<dbReference type="Proteomes" id="UP001524435">
    <property type="component" value="Unassembled WGS sequence"/>
</dbReference>
<evidence type="ECO:0000256" key="9">
    <source>
        <dbReference type="ARBA" id="ARBA00022777"/>
    </source>
</evidence>
<evidence type="ECO:0000256" key="3">
    <source>
        <dbReference type="ARBA" id="ARBA00012438"/>
    </source>
</evidence>
<name>A0ABT1SJN5_9FIRM</name>
<evidence type="ECO:0000256" key="4">
    <source>
        <dbReference type="ARBA" id="ARBA00022475"/>
    </source>
</evidence>
<evidence type="ECO:0000256" key="12">
    <source>
        <dbReference type="ARBA" id="ARBA00023012"/>
    </source>
</evidence>
<evidence type="ECO:0000256" key="1">
    <source>
        <dbReference type="ARBA" id="ARBA00000085"/>
    </source>
</evidence>
<comment type="subcellular location">
    <subcellularLocation>
        <location evidence="2">Cell membrane</location>
        <topology evidence="2">Multi-pass membrane protein</topology>
    </subcellularLocation>
</comment>
<dbReference type="Gene3D" id="1.10.287.130">
    <property type="match status" value="1"/>
</dbReference>
<keyword evidence="13 14" id="KW-0472">Membrane</keyword>
<dbReference type="EC" id="2.7.13.3" evidence="3"/>
<dbReference type="SUPFAM" id="SSF55874">
    <property type="entry name" value="ATPase domain of HSP90 chaperone/DNA topoisomerase II/histidine kinase"/>
    <property type="match status" value="1"/>
</dbReference>
<evidence type="ECO:0000313" key="17">
    <source>
        <dbReference type="Proteomes" id="UP001524435"/>
    </source>
</evidence>
<keyword evidence="9 16" id="KW-0418">Kinase</keyword>
<keyword evidence="4" id="KW-1003">Cell membrane</keyword>
<keyword evidence="11 14" id="KW-1133">Transmembrane helix</keyword>
<keyword evidence="10" id="KW-0067">ATP-binding</keyword>
<dbReference type="InterPro" id="IPR050398">
    <property type="entry name" value="HssS/ArlS-like"/>
</dbReference>
<evidence type="ECO:0000256" key="13">
    <source>
        <dbReference type="ARBA" id="ARBA00023136"/>
    </source>
</evidence>
<comment type="catalytic activity">
    <reaction evidence="1">
        <text>ATP + protein L-histidine = ADP + protein N-phospho-L-histidine.</text>
        <dbReference type="EC" id="2.7.13.3"/>
    </reaction>
</comment>
<evidence type="ECO:0000256" key="7">
    <source>
        <dbReference type="ARBA" id="ARBA00022692"/>
    </source>
</evidence>
<dbReference type="RefSeq" id="WP_256197547.1">
    <property type="nucleotide sequence ID" value="NZ_JANGCH010000004.1"/>
</dbReference>
<reference evidence="16 17" key="1">
    <citation type="submission" date="2022-06" db="EMBL/GenBank/DDBJ databases">
        <title>Isolation of gut microbiota from human fecal samples.</title>
        <authorList>
            <person name="Pamer E.G."/>
            <person name="Barat B."/>
            <person name="Waligurski E."/>
            <person name="Medina S."/>
            <person name="Paddock L."/>
            <person name="Mostad J."/>
        </authorList>
    </citation>
    <scope>NUCLEOTIDE SEQUENCE [LARGE SCALE GENOMIC DNA]</scope>
    <source>
        <strain evidence="16 17">DFI.6.1</strain>
    </source>
</reference>
<evidence type="ECO:0000256" key="14">
    <source>
        <dbReference type="SAM" id="Phobius"/>
    </source>
</evidence>
<evidence type="ECO:0000256" key="6">
    <source>
        <dbReference type="ARBA" id="ARBA00022679"/>
    </source>
</evidence>
<dbReference type="Gene3D" id="3.30.565.10">
    <property type="entry name" value="Histidine kinase-like ATPase, C-terminal domain"/>
    <property type="match status" value="1"/>
</dbReference>
<keyword evidence="5" id="KW-0597">Phosphoprotein</keyword>
<dbReference type="Pfam" id="PF00512">
    <property type="entry name" value="HisKA"/>
    <property type="match status" value="1"/>
</dbReference>
<feature type="transmembrane region" description="Helical" evidence="14">
    <location>
        <begin position="358"/>
        <end position="384"/>
    </location>
</feature>
<dbReference type="PANTHER" id="PTHR45528:SF1">
    <property type="entry name" value="SENSOR HISTIDINE KINASE CPXA"/>
    <property type="match status" value="1"/>
</dbReference>
<dbReference type="PROSITE" id="PS50109">
    <property type="entry name" value="HIS_KIN"/>
    <property type="match status" value="1"/>
</dbReference>
<feature type="transmembrane region" description="Helical" evidence="14">
    <location>
        <begin position="238"/>
        <end position="260"/>
    </location>
</feature>
<keyword evidence="12" id="KW-0902">Two-component regulatory system</keyword>
<feature type="transmembrane region" description="Helical" evidence="14">
    <location>
        <begin position="281"/>
        <end position="308"/>
    </location>
</feature>
<accession>A0ABT1SJN5</accession>
<keyword evidence="7 14" id="KW-0812">Transmembrane</keyword>
<dbReference type="InterPro" id="IPR005467">
    <property type="entry name" value="His_kinase_dom"/>
</dbReference>
<evidence type="ECO:0000256" key="11">
    <source>
        <dbReference type="ARBA" id="ARBA00022989"/>
    </source>
</evidence>
<feature type="domain" description="Histidine kinase" evidence="15">
    <location>
        <begin position="456"/>
        <end position="653"/>
    </location>
</feature>
<dbReference type="SUPFAM" id="SSF47384">
    <property type="entry name" value="Homodimeric domain of signal transducing histidine kinase"/>
    <property type="match status" value="1"/>
</dbReference>
<keyword evidence="6" id="KW-0808">Transferase</keyword>
<comment type="caution">
    <text evidence="16">The sequence shown here is derived from an EMBL/GenBank/DDBJ whole genome shotgun (WGS) entry which is preliminary data.</text>
</comment>
<protein>
    <recommendedName>
        <fullName evidence="3">histidine kinase</fullName>
        <ecNumber evidence="3">2.7.13.3</ecNumber>
    </recommendedName>
</protein>
<keyword evidence="17" id="KW-1185">Reference proteome</keyword>
<evidence type="ECO:0000259" key="15">
    <source>
        <dbReference type="PROSITE" id="PS50109"/>
    </source>
</evidence>
<dbReference type="CDD" id="cd00082">
    <property type="entry name" value="HisKA"/>
    <property type="match status" value="1"/>
</dbReference>
<keyword evidence="8" id="KW-0547">Nucleotide-binding</keyword>
<evidence type="ECO:0000313" key="16">
    <source>
        <dbReference type="EMBL" id="MCQ5121431.1"/>
    </source>
</evidence>